<dbReference type="InterPro" id="IPR003593">
    <property type="entry name" value="AAA+_ATPase"/>
</dbReference>
<evidence type="ECO:0000313" key="6">
    <source>
        <dbReference type="EMBL" id="RYJ13328.1"/>
    </source>
</evidence>
<dbReference type="SUPFAM" id="SSF52540">
    <property type="entry name" value="P-loop containing nucleoside triphosphate hydrolases"/>
    <property type="match status" value="1"/>
</dbReference>
<gene>
    <name evidence="6" type="ORF">ELS19_04690</name>
</gene>
<dbReference type="InterPro" id="IPR027417">
    <property type="entry name" value="P-loop_NTPase"/>
</dbReference>
<evidence type="ECO:0000256" key="3">
    <source>
        <dbReference type="ARBA" id="ARBA00022741"/>
    </source>
</evidence>
<dbReference type="CDD" id="cd03230">
    <property type="entry name" value="ABC_DR_subfamily_A"/>
    <property type="match status" value="1"/>
</dbReference>
<keyword evidence="3" id="KW-0547">Nucleotide-binding</keyword>
<proteinExistence type="inferred from homology"/>
<comment type="caution">
    <text evidence="6">The sequence shown here is derived from an EMBL/GenBank/DDBJ whole genome shotgun (WGS) entry which is preliminary data.</text>
</comment>
<dbReference type="GO" id="GO:0016887">
    <property type="term" value="F:ATP hydrolysis activity"/>
    <property type="evidence" value="ECO:0007669"/>
    <property type="project" value="InterPro"/>
</dbReference>
<evidence type="ECO:0000313" key="7">
    <source>
        <dbReference type="Proteomes" id="UP000294028"/>
    </source>
</evidence>
<dbReference type="AlphaFoldDB" id="A0A482TDN1"/>
<evidence type="ECO:0000256" key="2">
    <source>
        <dbReference type="ARBA" id="ARBA00022448"/>
    </source>
</evidence>
<keyword evidence="4 6" id="KW-0067">ATP-binding</keyword>
<evidence type="ECO:0000256" key="1">
    <source>
        <dbReference type="ARBA" id="ARBA00005417"/>
    </source>
</evidence>
<dbReference type="Gene3D" id="3.40.50.300">
    <property type="entry name" value="P-loop containing nucleotide triphosphate hydrolases"/>
    <property type="match status" value="1"/>
</dbReference>
<dbReference type="PANTHER" id="PTHR43335:SF4">
    <property type="entry name" value="ABC TRANSPORTER, ATP-BINDING PROTEIN"/>
    <property type="match status" value="1"/>
</dbReference>
<dbReference type="Proteomes" id="UP000294028">
    <property type="component" value="Unassembled WGS sequence"/>
</dbReference>
<protein>
    <submittedName>
        <fullName evidence="6">ABC transporter ATP-binding protein</fullName>
    </submittedName>
</protein>
<comment type="similarity">
    <text evidence="1">Belongs to the ABC transporter superfamily.</text>
</comment>
<dbReference type="EMBL" id="RZHH01000002">
    <property type="protein sequence ID" value="RYJ13328.1"/>
    <property type="molecule type" value="Genomic_DNA"/>
</dbReference>
<sequence length="308" mass="33408">MTETTPTTDSAAIRLTDVTRTFGDVTAVNELDMRVSRGEIYGFLGPNGAGKTTTIGMLVNFLRPSSGRVRVFGHDPQTDELTIKNRTGILSEGFTPYPKLSGLRHVELACQLHNEDEPLGYLERVGLADDAEQKAGGYSRGMTRRLGLAMALVGGPDLLILDEPIAGLDPLGAARVKEIIEEENTKGATVFFSSHQLGHVQAVCDRVEIIKDGSLVREAQMEELLGQANEGPTIRINVNSTPERVPETVEMIDGVTDAWISESDICVKCSRTDVRSDVVIALSEAGIEVVDFETETQSLEDVFTAVMD</sequence>
<dbReference type="PANTHER" id="PTHR43335">
    <property type="entry name" value="ABC TRANSPORTER, ATP-BINDING PROTEIN"/>
    <property type="match status" value="1"/>
</dbReference>
<accession>A0A482TDN1</accession>
<feature type="domain" description="ABC transporter" evidence="5">
    <location>
        <begin position="13"/>
        <end position="237"/>
    </location>
</feature>
<reference evidence="6 7" key="1">
    <citation type="submission" date="2018-12" db="EMBL/GenBank/DDBJ databases">
        <title>Genome analysis provides insights into bioremediation potentialities of Halogeometricum borinquense strain N11.</title>
        <authorList>
            <person name="Najjari A."/>
            <person name="Youssef N."/>
            <person name="Fhoula I."/>
            <person name="Ben Dhia O."/>
            <person name="Mahjoubi M."/>
            <person name="Ouzari H.I."/>
            <person name="Cherif A."/>
        </authorList>
    </citation>
    <scope>NUCLEOTIDE SEQUENCE [LARGE SCALE GENOMIC DNA]</scope>
    <source>
        <strain evidence="6 7">N11</strain>
    </source>
</reference>
<dbReference type="PROSITE" id="PS50893">
    <property type="entry name" value="ABC_TRANSPORTER_2"/>
    <property type="match status" value="1"/>
</dbReference>
<dbReference type="InterPro" id="IPR003439">
    <property type="entry name" value="ABC_transporter-like_ATP-bd"/>
</dbReference>
<name>A0A482TDN1_9EURY</name>
<evidence type="ECO:0000256" key="4">
    <source>
        <dbReference type="ARBA" id="ARBA00022840"/>
    </source>
</evidence>
<dbReference type="RefSeq" id="WP_129783781.1">
    <property type="nucleotide sequence ID" value="NZ_RZHH01000002.1"/>
</dbReference>
<dbReference type="Pfam" id="PF00005">
    <property type="entry name" value="ABC_tran"/>
    <property type="match status" value="1"/>
</dbReference>
<dbReference type="SMART" id="SM00382">
    <property type="entry name" value="AAA"/>
    <property type="match status" value="1"/>
</dbReference>
<evidence type="ECO:0000259" key="5">
    <source>
        <dbReference type="PROSITE" id="PS50893"/>
    </source>
</evidence>
<organism evidence="6 7">
    <name type="scientific">Halogeometricum borinquense</name>
    <dbReference type="NCBI Taxonomy" id="60847"/>
    <lineage>
        <taxon>Archaea</taxon>
        <taxon>Methanobacteriati</taxon>
        <taxon>Methanobacteriota</taxon>
        <taxon>Stenosarchaea group</taxon>
        <taxon>Halobacteria</taxon>
        <taxon>Halobacteriales</taxon>
        <taxon>Haloferacaceae</taxon>
        <taxon>Halogeometricum</taxon>
    </lineage>
</organism>
<dbReference type="GO" id="GO:0005524">
    <property type="term" value="F:ATP binding"/>
    <property type="evidence" value="ECO:0007669"/>
    <property type="project" value="UniProtKB-KW"/>
</dbReference>
<keyword evidence="2" id="KW-0813">Transport</keyword>